<proteinExistence type="predicted"/>
<dbReference type="Proteomes" id="UP001219525">
    <property type="component" value="Unassembled WGS sequence"/>
</dbReference>
<protein>
    <submittedName>
        <fullName evidence="1">Uncharacterized protein</fullName>
    </submittedName>
</protein>
<organism evidence="1 2">
    <name type="scientific">Mycena pura</name>
    <dbReference type="NCBI Taxonomy" id="153505"/>
    <lineage>
        <taxon>Eukaryota</taxon>
        <taxon>Fungi</taxon>
        <taxon>Dikarya</taxon>
        <taxon>Basidiomycota</taxon>
        <taxon>Agaricomycotina</taxon>
        <taxon>Agaricomycetes</taxon>
        <taxon>Agaricomycetidae</taxon>
        <taxon>Agaricales</taxon>
        <taxon>Marasmiineae</taxon>
        <taxon>Mycenaceae</taxon>
        <taxon>Mycena</taxon>
    </lineage>
</organism>
<evidence type="ECO:0000313" key="1">
    <source>
        <dbReference type="EMBL" id="KAJ7216294.1"/>
    </source>
</evidence>
<reference evidence="1" key="1">
    <citation type="submission" date="2023-03" db="EMBL/GenBank/DDBJ databases">
        <title>Massive genome expansion in bonnet fungi (Mycena s.s.) driven by repeated elements and novel gene families across ecological guilds.</title>
        <authorList>
            <consortium name="Lawrence Berkeley National Laboratory"/>
            <person name="Harder C.B."/>
            <person name="Miyauchi S."/>
            <person name="Viragh M."/>
            <person name="Kuo A."/>
            <person name="Thoen E."/>
            <person name="Andreopoulos B."/>
            <person name="Lu D."/>
            <person name="Skrede I."/>
            <person name="Drula E."/>
            <person name="Henrissat B."/>
            <person name="Morin E."/>
            <person name="Kohler A."/>
            <person name="Barry K."/>
            <person name="LaButti K."/>
            <person name="Morin E."/>
            <person name="Salamov A."/>
            <person name="Lipzen A."/>
            <person name="Mereny Z."/>
            <person name="Hegedus B."/>
            <person name="Baldrian P."/>
            <person name="Stursova M."/>
            <person name="Weitz H."/>
            <person name="Taylor A."/>
            <person name="Grigoriev I.V."/>
            <person name="Nagy L.G."/>
            <person name="Martin F."/>
            <person name="Kauserud H."/>
        </authorList>
    </citation>
    <scope>NUCLEOTIDE SEQUENCE</scope>
    <source>
        <strain evidence="1">9144</strain>
    </source>
</reference>
<keyword evidence="2" id="KW-1185">Reference proteome</keyword>
<dbReference type="EMBL" id="JARJCW010000015">
    <property type="protein sequence ID" value="KAJ7216294.1"/>
    <property type="molecule type" value="Genomic_DNA"/>
</dbReference>
<comment type="caution">
    <text evidence="1">The sequence shown here is derived from an EMBL/GenBank/DDBJ whole genome shotgun (WGS) entry which is preliminary data.</text>
</comment>
<accession>A0AAD6YGP9</accession>
<sequence length="327" mass="36174">MAIVEGYEASAQGSSYYAFTRTPRSTSAISVKTAPTPSVKTTPAPAAICKPLIPTESTEDFISVLKTEIESCRAAVSQDDSISFAQITFPKNMAPHDILDALDKYDEDRLLKFDIDWVQSCVEVRVCVPSLVYEDTAGSVSTRVIGKLASARIHGPDKSKEADISFTPTSRMDNEDELAIPTVVVEVGYRESMPDLAKDARDWLSMKDGGVYKVNLVILLRVYTETDRFRGELWRRNASGQPTPCWSKDLKPTDPDTTTPILMEIQLADLYGDNIPTFLEGAGPIVLNLRRMASYARQAKAKMAAEACKRKEAFDESDRMAKKARRG</sequence>
<name>A0AAD6YGP9_9AGAR</name>
<evidence type="ECO:0000313" key="2">
    <source>
        <dbReference type="Proteomes" id="UP001219525"/>
    </source>
</evidence>
<gene>
    <name evidence="1" type="ORF">GGX14DRAFT_604254</name>
</gene>
<dbReference type="AlphaFoldDB" id="A0AAD6YGP9"/>